<name>A0A077P7M4_XENBV</name>
<reference evidence="5" key="1">
    <citation type="submission" date="2013-07" db="EMBL/GenBank/DDBJ databases">
        <title>Sub-species coevolution in mutualistic symbiosis.</title>
        <authorList>
            <person name="Murfin K."/>
            <person name="Klassen J."/>
            <person name="Lee M."/>
            <person name="Forst S."/>
            <person name="Stock P."/>
            <person name="Goodrich-Blair H."/>
        </authorList>
    </citation>
    <scope>NUCLEOTIDE SEQUENCE [LARGE SCALE GENOMIC DNA]</scope>
    <source>
        <strain evidence="5">Oregonense</strain>
    </source>
</reference>
<evidence type="ECO:0000256" key="2">
    <source>
        <dbReference type="ARBA" id="ARBA00005929"/>
    </source>
</evidence>
<comment type="function">
    <text evidence="1">Although this protein associates with the 30S subunit of the ribosome it is not considered to be a bona fide ribosomal protein.</text>
</comment>
<dbReference type="EMBL" id="CBSX010000167">
    <property type="protein sequence ID" value="CDH06864.1"/>
    <property type="molecule type" value="Genomic_DNA"/>
</dbReference>
<sequence>MLSNRAARRLLGMPHKLSNSKRKVIISLFNLTSSDSKHQIPEHLRHSSFVCMKKDAYSGKITYHPGNTFYPEHLKTSR</sequence>
<proteinExistence type="inferred from homology"/>
<dbReference type="Pfam" id="PF08136">
    <property type="entry name" value="SRA_like"/>
    <property type="match status" value="1"/>
</dbReference>
<dbReference type="InterPro" id="IPR012607">
    <property type="entry name" value="SRA-like"/>
</dbReference>
<evidence type="ECO:0000256" key="4">
    <source>
        <dbReference type="ARBA" id="ARBA00029685"/>
    </source>
</evidence>
<protein>
    <recommendedName>
        <fullName evidence="3">Stationary-phase-induced ribosome-associated protein</fullName>
    </recommendedName>
    <alternativeName>
        <fullName evidence="4">30S ribosomal protein S22</fullName>
    </alternativeName>
</protein>
<evidence type="ECO:0000313" key="5">
    <source>
        <dbReference type="EMBL" id="CDH06864.1"/>
    </source>
</evidence>
<dbReference type="AlphaFoldDB" id="A0A077P7M4"/>
<organism evidence="5">
    <name type="scientific">Xenorhabdus bovienii str. oregonense</name>
    <dbReference type="NCBI Taxonomy" id="1398202"/>
    <lineage>
        <taxon>Bacteria</taxon>
        <taxon>Pseudomonadati</taxon>
        <taxon>Pseudomonadota</taxon>
        <taxon>Gammaproteobacteria</taxon>
        <taxon>Enterobacterales</taxon>
        <taxon>Morganellaceae</taxon>
        <taxon>Xenorhabdus</taxon>
    </lineage>
</organism>
<dbReference type="NCBIfam" id="NF007473">
    <property type="entry name" value="PRK10057.1"/>
    <property type="match status" value="1"/>
</dbReference>
<gene>
    <name evidence="5" type="ORF">XBO1_2490008</name>
</gene>
<accession>A0A077P7M4</accession>
<comment type="caution">
    <text evidence="5">The sequence shown here is derived from an EMBL/GenBank/DDBJ whole genome shotgun (WGS) entry which is preliminary data.</text>
</comment>
<dbReference type="RefSeq" id="WP_071826620.1">
    <property type="nucleotide sequence ID" value="NZ_CAWLUU010000217.1"/>
</dbReference>
<evidence type="ECO:0000256" key="1">
    <source>
        <dbReference type="ARBA" id="ARBA00004057"/>
    </source>
</evidence>
<comment type="similarity">
    <text evidence="2">Belongs to the SRA family.</text>
</comment>
<dbReference type="HOGENOM" id="CLU_2684907_0_0_6"/>
<evidence type="ECO:0000256" key="3">
    <source>
        <dbReference type="ARBA" id="ARBA00018210"/>
    </source>
</evidence>
<dbReference type="GO" id="GO:0006412">
    <property type="term" value="P:translation"/>
    <property type="evidence" value="ECO:0007669"/>
    <property type="project" value="InterPro"/>
</dbReference>
<dbReference type="Proteomes" id="UP000028483">
    <property type="component" value="Unassembled WGS sequence"/>
</dbReference>